<comment type="caution">
    <text evidence="1">The sequence shown here is derived from an EMBL/GenBank/DDBJ whole genome shotgun (WGS) entry which is preliminary data.</text>
</comment>
<proteinExistence type="predicted"/>
<name>A0AAE4QX86_9ACTN</name>
<dbReference type="RefSeq" id="WP_317469213.1">
    <property type="nucleotide sequence ID" value="NZ_JAWLKJ010000001.1"/>
</dbReference>
<accession>A0AAE4QX86</accession>
<sequence length="281" mass="28043">MREEFNRAPRVRILMQLRTRAGTAVTAAALLAVTTGGGTAFAQIDESGSAGSLSSSGLGLGDAIVDLAVAAKALNGPVTVTPNETGGPTVTYTNKGNAAEECVGFTAPYSTIVDNDLDVGFDTSNLAAGLALLNAIEAGPDVTLLLGDENGAPIVQADDPDFAENIVMEVVGLQYEYLNTEYPANSVDVAPGETVSWTPSVPESPAAAGVICIISPSSATSVLAINFGIDKQVVADQINGKIPGGSVEPVSAGSISGGSVAVGAGALGSLADGEGEPPVVE</sequence>
<evidence type="ECO:0000313" key="1">
    <source>
        <dbReference type="EMBL" id="MDV6298818.1"/>
    </source>
</evidence>
<evidence type="ECO:0000313" key="2">
    <source>
        <dbReference type="Proteomes" id="UP001185873"/>
    </source>
</evidence>
<protein>
    <submittedName>
        <fullName evidence="1">Uncharacterized protein</fullName>
    </submittedName>
</protein>
<dbReference type="EMBL" id="JAWLKJ010000001">
    <property type="protein sequence ID" value="MDV6298818.1"/>
    <property type="molecule type" value="Genomic_DNA"/>
</dbReference>
<dbReference type="AlphaFoldDB" id="A0AAE4QX86"/>
<organism evidence="1 2">
    <name type="scientific">Dietzia maris</name>
    <dbReference type="NCBI Taxonomy" id="37915"/>
    <lineage>
        <taxon>Bacteria</taxon>
        <taxon>Bacillati</taxon>
        <taxon>Actinomycetota</taxon>
        <taxon>Actinomycetes</taxon>
        <taxon>Mycobacteriales</taxon>
        <taxon>Dietziaceae</taxon>
        <taxon>Dietzia</taxon>
    </lineage>
</organism>
<gene>
    <name evidence="1" type="ORF">R3P82_06785</name>
</gene>
<dbReference type="Proteomes" id="UP001185873">
    <property type="component" value="Unassembled WGS sequence"/>
</dbReference>
<reference evidence="1" key="1">
    <citation type="submission" date="2023-10" db="EMBL/GenBank/DDBJ databases">
        <title>Development of a sustainable strategy for remediation of hydrocarbon-contaminated territories based on the waste exchange concept.</title>
        <authorList>
            <person name="Krivoruchko A."/>
        </authorList>
    </citation>
    <scope>NUCLEOTIDE SEQUENCE</scope>
    <source>
        <strain evidence="1">IEGM 1175</strain>
    </source>
</reference>